<dbReference type="HAMAP" id="MF_00050">
    <property type="entry name" value="EF_Ts"/>
    <property type="match status" value="1"/>
</dbReference>
<dbReference type="PATRIC" id="fig|1618615.3.peg.219"/>
<dbReference type="SUPFAM" id="SSF46934">
    <property type="entry name" value="UBA-like"/>
    <property type="match status" value="1"/>
</dbReference>
<evidence type="ECO:0000313" key="8">
    <source>
        <dbReference type="Proteomes" id="UP000033986"/>
    </source>
</evidence>
<comment type="similarity">
    <text evidence="1 5">Belongs to the EF-Ts family.</text>
</comment>
<evidence type="ECO:0000313" key="7">
    <source>
        <dbReference type="EMBL" id="KKS44530.1"/>
    </source>
</evidence>
<evidence type="ECO:0000259" key="6">
    <source>
        <dbReference type="Pfam" id="PF00889"/>
    </source>
</evidence>
<gene>
    <name evidence="5" type="primary">tsf</name>
    <name evidence="7" type="ORF">UV07_C0007G0017</name>
</gene>
<dbReference type="InterPro" id="IPR036402">
    <property type="entry name" value="EF-Ts_dimer_sf"/>
</dbReference>
<dbReference type="AlphaFoldDB" id="A0A0G0Z769"/>
<keyword evidence="4 5" id="KW-0648">Protein biosynthesis</keyword>
<dbReference type="Gene3D" id="1.10.8.10">
    <property type="entry name" value="DNA helicase RuvA subunit, C-terminal domain"/>
    <property type="match status" value="1"/>
</dbReference>
<accession>A0A0G0Z769</accession>
<dbReference type="GO" id="GO:0005737">
    <property type="term" value="C:cytoplasm"/>
    <property type="evidence" value="ECO:0007669"/>
    <property type="project" value="UniProtKB-SubCell"/>
</dbReference>
<organism evidence="7 8">
    <name type="scientific">Candidatus Azambacteria bacterium GW2011_GWB1_42_17</name>
    <dbReference type="NCBI Taxonomy" id="1618615"/>
    <lineage>
        <taxon>Bacteria</taxon>
        <taxon>Candidatus Azamiibacteriota</taxon>
    </lineage>
</organism>
<comment type="caution">
    <text evidence="7">The sequence shown here is derived from an EMBL/GenBank/DDBJ whole genome shotgun (WGS) entry which is preliminary data.</text>
</comment>
<keyword evidence="5" id="KW-0963">Cytoplasm</keyword>
<sequence>MVKIEDLKKIREMTGASVDAVRQALERAEGRIEQALSLLKERGAVVAAKKADRETGEGIISSYIHSNGKIGVLVKLMCETDFVARNEQFKKLSYELAMHIAAADPQSVEELLYQAYIRDEDTTVEELIKNYIAKMGENIKIGEFCRFEIRK</sequence>
<comment type="function">
    <text evidence="5">Associates with the EF-Tu.GDP complex and induces the exchange of GDP to GTP. It remains bound to the aminoacyl-tRNA.EF-Tu.GTP complex up to the GTP hydrolysis stage on the ribosome.</text>
</comment>
<name>A0A0G0Z769_9BACT</name>
<dbReference type="Gene3D" id="3.30.479.20">
    <property type="entry name" value="Elongation factor Ts, dimerisation domain"/>
    <property type="match status" value="1"/>
</dbReference>
<dbReference type="GO" id="GO:0003746">
    <property type="term" value="F:translation elongation factor activity"/>
    <property type="evidence" value="ECO:0007669"/>
    <property type="project" value="UniProtKB-UniRule"/>
</dbReference>
<dbReference type="Pfam" id="PF00889">
    <property type="entry name" value="EF_TS"/>
    <property type="match status" value="1"/>
</dbReference>
<dbReference type="Proteomes" id="UP000033986">
    <property type="component" value="Unassembled WGS sequence"/>
</dbReference>
<feature type="domain" description="Translation elongation factor EFTs/EF1B dimerisation" evidence="6">
    <location>
        <begin position="72"/>
        <end position="148"/>
    </location>
</feature>
<evidence type="ECO:0000256" key="4">
    <source>
        <dbReference type="ARBA" id="ARBA00022917"/>
    </source>
</evidence>
<evidence type="ECO:0000256" key="5">
    <source>
        <dbReference type="HAMAP-Rule" id="MF_00050"/>
    </source>
</evidence>
<dbReference type="InterPro" id="IPR009060">
    <property type="entry name" value="UBA-like_sf"/>
</dbReference>
<dbReference type="EMBL" id="LCDB01000007">
    <property type="protein sequence ID" value="KKS44530.1"/>
    <property type="molecule type" value="Genomic_DNA"/>
</dbReference>
<protein>
    <recommendedName>
        <fullName evidence="2 5">Elongation factor Ts</fullName>
        <shortName evidence="5">EF-Ts</shortName>
    </recommendedName>
</protein>
<dbReference type="PANTHER" id="PTHR11741">
    <property type="entry name" value="ELONGATION FACTOR TS"/>
    <property type="match status" value="1"/>
</dbReference>
<evidence type="ECO:0000256" key="2">
    <source>
        <dbReference type="ARBA" id="ARBA00016956"/>
    </source>
</evidence>
<dbReference type="NCBIfam" id="TIGR00116">
    <property type="entry name" value="tsf"/>
    <property type="match status" value="1"/>
</dbReference>
<proteinExistence type="inferred from homology"/>
<dbReference type="InterPro" id="IPR014039">
    <property type="entry name" value="Transl_elong_EFTs/EF1B_dimer"/>
</dbReference>
<evidence type="ECO:0000256" key="1">
    <source>
        <dbReference type="ARBA" id="ARBA00005532"/>
    </source>
</evidence>
<keyword evidence="3 5" id="KW-0251">Elongation factor</keyword>
<comment type="subcellular location">
    <subcellularLocation>
        <location evidence="5">Cytoplasm</location>
    </subcellularLocation>
</comment>
<feature type="region of interest" description="Involved in Mg(2+) ion dislocation from EF-Tu" evidence="5">
    <location>
        <begin position="80"/>
        <end position="83"/>
    </location>
</feature>
<reference evidence="7 8" key="1">
    <citation type="journal article" date="2015" name="Nature">
        <title>rRNA introns, odd ribosomes, and small enigmatic genomes across a large radiation of phyla.</title>
        <authorList>
            <person name="Brown C.T."/>
            <person name="Hug L.A."/>
            <person name="Thomas B.C."/>
            <person name="Sharon I."/>
            <person name="Castelle C.J."/>
            <person name="Singh A."/>
            <person name="Wilkins M.J."/>
            <person name="Williams K.H."/>
            <person name="Banfield J.F."/>
        </authorList>
    </citation>
    <scope>NUCLEOTIDE SEQUENCE [LARGE SCALE GENOMIC DNA]</scope>
</reference>
<evidence type="ECO:0000256" key="3">
    <source>
        <dbReference type="ARBA" id="ARBA00022768"/>
    </source>
</evidence>
<dbReference type="SUPFAM" id="SSF54713">
    <property type="entry name" value="Elongation factor Ts (EF-Ts), dimerisation domain"/>
    <property type="match status" value="1"/>
</dbReference>
<dbReference type="PANTHER" id="PTHR11741:SF0">
    <property type="entry name" value="ELONGATION FACTOR TS, MITOCHONDRIAL"/>
    <property type="match status" value="1"/>
</dbReference>
<dbReference type="InterPro" id="IPR001816">
    <property type="entry name" value="Transl_elong_EFTs/EF1B"/>
</dbReference>